<protein>
    <recommendedName>
        <fullName evidence="6">Mutator family transposase</fullName>
    </recommendedName>
</protein>
<comment type="function">
    <text evidence="1 6">Required for the transposition of the insertion element.</text>
</comment>
<evidence type="ECO:0000256" key="2">
    <source>
        <dbReference type="ARBA" id="ARBA00010961"/>
    </source>
</evidence>
<feature type="compositionally biased region" description="Basic and acidic residues" evidence="7">
    <location>
        <begin position="164"/>
        <end position="176"/>
    </location>
</feature>
<accession>A0A212RIV3</accession>
<dbReference type="AlphaFoldDB" id="A0A212RIV3"/>
<dbReference type="GO" id="GO:0003677">
    <property type="term" value="F:DNA binding"/>
    <property type="evidence" value="ECO:0007669"/>
    <property type="project" value="UniProtKB-UniRule"/>
</dbReference>
<comment type="similarity">
    <text evidence="2 6">Belongs to the transposase mutator family.</text>
</comment>
<evidence type="ECO:0000256" key="7">
    <source>
        <dbReference type="SAM" id="MobiDB-lite"/>
    </source>
</evidence>
<dbReference type="Proteomes" id="UP000197025">
    <property type="component" value="Unassembled WGS sequence"/>
</dbReference>
<keyword evidence="4 6" id="KW-0238">DNA-binding</keyword>
<keyword evidence="5 6" id="KW-0233">DNA recombination</keyword>
<dbReference type="GO" id="GO:0004803">
    <property type="term" value="F:transposase activity"/>
    <property type="evidence" value="ECO:0007669"/>
    <property type="project" value="UniProtKB-UniRule"/>
</dbReference>
<keyword evidence="3 6" id="KW-0815">Transposition</keyword>
<dbReference type="EMBL" id="FYEK01000061">
    <property type="protein sequence ID" value="SNB72358.1"/>
    <property type="molecule type" value="Genomic_DNA"/>
</dbReference>
<dbReference type="RefSeq" id="WP_143597609.1">
    <property type="nucleotide sequence ID" value="NZ_FYEK01000061.1"/>
</dbReference>
<evidence type="ECO:0000256" key="6">
    <source>
        <dbReference type="RuleBase" id="RU365089"/>
    </source>
</evidence>
<evidence type="ECO:0000256" key="1">
    <source>
        <dbReference type="ARBA" id="ARBA00002190"/>
    </source>
</evidence>
<dbReference type="Pfam" id="PF00872">
    <property type="entry name" value="Transposase_mut"/>
    <property type="match status" value="2"/>
</dbReference>
<name>A0A212RIV3_9CHLR</name>
<dbReference type="PANTHER" id="PTHR33217:SF9">
    <property type="entry name" value="MUTATOR FAMILY TRANSPOSASE"/>
    <property type="match status" value="1"/>
</dbReference>
<organism evidence="8 9">
    <name type="scientific">Thermoflexus hugenholtzii JAD2</name>
    <dbReference type="NCBI Taxonomy" id="877466"/>
    <lineage>
        <taxon>Bacteria</taxon>
        <taxon>Bacillati</taxon>
        <taxon>Chloroflexota</taxon>
        <taxon>Thermoflexia</taxon>
        <taxon>Thermoflexales</taxon>
        <taxon>Thermoflexaceae</taxon>
        <taxon>Thermoflexus</taxon>
    </lineage>
</organism>
<dbReference type="PANTHER" id="PTHR33217">
    <property type="entry name" value="TRANSPOSASE FOR INSERTION SEQUENCE ELEMENT IS1081"/>
    <property type="match status" value="1"/>
</dbReference>
<reference evidence="9" key="1">
    <citation type="submission" date="2017-06" db="EMBL/GenBank/DDBJ databases">
        <authorList>
            <person name="Varghese N."/>
            <person name="Submissions S."/>
        </authorList>
    </citation>
    <scope>NUCLEOTIDE SEQUENCE [LARGE SCALE GENOMIC DNA]</scope>
    <source>
        <strain evidence="9">JAD2</strain>
    </source>
</reference>
<proteinExistence type="inferred from homology"/>
<feature type="non-terminal residue" evidence="8">
    <location>
        <position position="266"/>
    </location>
</feature>
<evidence type="ECO:0000256" key="3">
    <source>
        <dbReference type="ARBA" id="ARBA00022578"/>
    </source>
</evidence>
<keyword evidence="9" id="KW-1185">Reference proteome</keyword>
<evidence type="ECO:0000313" key="8">
    <source>
        <dbReference type="EMBL" id="SNB72358.1"/>
    </source>
</evidence>
<dbReference type="InParanoid" id="A0A212RIV3"/>
<dbReference type="GO" id="GO:0006313">
    <property type="term" value="P:DNA transposition"/>
    <property type="evidence" value="ECO:0007669"/>
    <property type="project" value="UniProtKB-UniRule"/>
</dbReference>
<evidence type="ECO:0000313" key="9">
    <source>
        <dbReference type="Proteomes" id="UP000197025"/>
    </source>
</evidence>
<feature type="compositionally biased region" description="Gly residues" evidence="7">
    <location>
        <begin position="177"/>
        <end position="187"/>
    </location>
</feature>
<gene>
    <name evidence="8" type="ORF">SAMN02746019_00015830</name>
</gene>
<evidence type="ECO:0000256" key="4">
    <source>
        <dbReference type="ARBA" id="ARBA00023125"/>
    </source>
</evidence>
<dbReference type="InterPro" id="IPR001207">
    <property type="entry name" value="Transposase_mutator"/>
</dbReference>
<sequence>MQELVQWVLAAEVTELWGRARCQRRAEVGALPGYRNGYGKPRQLTTPLGTVTLRQPRVRGLEERFVSRILPLFARRTQEVGELLPELHLHGLAEGDFDLALRGLLRRGRFPVREHGGPAEGAVAGRVGGVAEEVAGGSGAGVPVGGWGICASGAGEGEGGGAGSDRRVGGRPEGGGERGAGGSGTCGTGELRAPQRVITDGHLGIWGAVRNIWPETAKQRCWNHKILNVLDPLPKTQQMLRAVAHAPSRKEADHQRQAFEAWCQRQ</sequence>
<feature type="region of interest" description="Disordered" evidence="7">
    <location>
        <begin position="155"/>
        <end position="190"/>
    </location>
</feature>
<keyword evidence="6" id="KW-0814">Transposable element</keyword>
<evidence type="ECO:0000256" key="5">
    <source>
        <dbReference type="ARBA" id="ARBA00023172"/>
    </source>
</evidence>